<dbReference type="GO" id="GO:0000124">
    <property type="term" value="C:SAGA complex"/>
    <property type="evidence" value="ECO:0007669"/>
    <property type="project" value="TreeGrafter"/>
</dbReference>
<dbReference type="PROSITE" id="PS51190">
    <property type="entry name" value="FATC"/>
    <property type="match status" value="1"/>
</dbReference>
<feature type="non-terminal residue" evidence="5">
    <location>
        <position position="1"/>
    </location>
</feature>
<proteinExistence type="predicted"/>
<dbReference type="PANTHER" id="PTHR11139:SF1">
    <property type="entry name" value="TRANSFORMATION_TRANSCRIPTION DOMAIN-ASSOCIATED PROTEIN"/>
    <property type="match status" value="1"/>
</dbReference>
<dbReference type="InterPro" id="IPR050517">
    <property type="entry name" value="DDR_Repair_Kinase"/>
</dbReference>
<dbReference type="Gene3D" id="1.10.1070.11">
    <property type="entry name" value="Phosphatidylinositol 3-/4-kinase, catalytic domain"/>
    <property type="match status" value="1"/>
</dbReference>
<dbReference type="GO" id="GO:0006355">
    <property type="term" value="P:regulation of DNA-templated transcription"/>
    <property type="evidence" value="ECO:0007669"/>
    <property type="project" value="TreeGrafter"/>
</dbReference>
<evidence type="ECO:0000256" key="2">
    <source>
        <dbReference type="ARBA" id="ARBA00025079"/>
    </source>
</evidence>
<gene>
    <name evidence="5" type="ORF">UA08_00548</name>
</gene>
<dbReference type="InterPro" id="IPR011009">
    <property type="entry name" value="Kinase-like_dom_sf"/>
</dbReference>
<feature type="domain" description="FATC" evidence="4">
    <location>
        <begin position="195"/>
        <end position="227"/>
    </location>
</feature>
<comment type="caution">
    <text evidence="5">The sequence shown here is derived from an EMBL/GenBank/DDBJ whole genome shotgun (WGS) entry which is preliminary data.</text>
</comment>
<dbReference type="Pfam" id="PF02260">
    <property type="entry name" value="FATC"/>
    <property type="match status" value="1"/>
</dbReference>
<dbReference type="InterPro" id="IPR000403">
    <property type="entry name" value="PI3/4_kinase_cat_dom"/>
</dbReference>
<feature type="domain" description="PI3K/PI4K catalytic" evidence="3">
    <location>
        <begin position="1"/>
        <end position="198"/>
    </location>
</feature>
<dbReference type="GeneID" id="31000303"/>
<organism evidence="5 6">
    <name type="scientific">Talaromyces atroroseus</name>
    <dbReference type="NCBI Taxonomy" id="1441469"/>
    <lineage>
        <taxon>Eukaryota</taxon>
        <taxon>Fungi</taxon>
        <taxon>Dikarya</taxon>
        <taxon>Ascomycota</taxon>
        <taxon>Pezizomycotina</taxon>
        <taxon>Eurotiomycetes</taxon>
        <taxon>Eurotiomycetidae</taxon>
        <taxon>Eurotiales</taxon>
        <taxon>Trichocomaceae</taxon>
        <taxon>Talaromyces</taxon>
        <taxon>Talaromyces sect. Trachyspermi</taxon>
    </lineage>
</organism>
<comment type="function">
    <text evidence="2">Serine/threonine protein kinase which activates checkpoint signaling upon genotoxic stresses such as ionizing radiation (IR), ultraviolet light (UV), or DNA replication stalling, thereby acting as a DNA damage sensor. Recognizes the substrate consensus sequence [ST]-Q. Phosphorylates histone H2A to form H2AS128ph (gamma-H2A) at sites of DNA damage, involved in the regulation of DNA damage response mechanism. Required for the control of telomere length and genome stability.</text>
</comment>
<dbReference type="AlphaFoldDB" id="A0A225ASU9"/>
<sequence>RSLEQQQVLRTEILTAIQEKWAPSTIMLDYFQQTYPNYADFWLFRRQFSYQYAAICFMTYVMHIGNRYPNKISISRATGDIWGSELIPSINPNKAFFFNPEQVPFRLTPNIQTLMGPIATEGVFACALMAIARCLTEPRHELEQQLSLFVREEMIFWATAHHRGNVTENQLRELVQSNSGIIVNRAVSLASPPEGNLPANQTTIDLISKAVNPQSLASADALWMPYL</sequence>
<evidence type="ECO:0000256" key="1">
    <source>
        <dbReference type="ARBA" id="ARBA00011370"/>
    </source>
</evidence>
<dbReference type="PROSITE" id="PS50290">
    <property type="entry name" value="PI3_4_KINASE_3"/>
    <property type="match status" value="1"/>
</dbReference>
<dbReference type="RefSeq" id="XP_020124783.1">
    <property type="nucleotide sequence ID" value="XM_020260366.1"/>
</dbReference>
<dbReference type="InterPro" id="IPR036940">
    <property type="entry name" value="PI3/4_kinase_cat_sf"/>
</dbReference>
<dbReference type="GO" id="GO:0006281">
    <property type="term" value="P:DNA repair"/>
    <property type="evidence" value="ECO:0007669"/>
    <property type="project" value="TreeGrafter"/>
</dbReference>
<dbReference type="Proteomes" id="UP000214365">
    <property type="component" value="Unassembled WGS sequence"/>
</dbReference>
<dbReference type="Pfam" id="PF00454">
    <property type="entry name" value="PI3_PI4_kinase"/>
    <property type="match status" value="1"/>
</dbReference>
<dbReference type="EMBL" id="LFMY01000001">
    <property type="protein sequence ID" value="OKL64662.1"/>
    <property type="molecule type" value="Genomic_DNA"/>
</dbReference>
<dbReference type="FunFam" id="1.10.1070.11:FF:000030">
    <property type="entry name" value="Histone acetylase complex subunit Paf400"/>
    <property type="match status" value="1"/>
</dbReference>
<dbReference type="STRING" id="1441469.A0A225ASU9"/>
<evidence type="ECO:0000313" key="6">
    <source>
        <dbReference type="Proteomes" id="UP000214365"/>
    </source>
</evidence>
<evidence type="ECO:0000259" key="3">
    <source>
        <dbReference type="PROSITE" id="PS50290"/>
    </source>
</evidence>
<dbReference type="GO" id="GO:0035267">
    <property type="term" value="C:NuA4 histone acetyltransferase complex"/>
    <property type="evidence" value="ECO:0007669"/>
    <property type="project" value="TreeGrafter"/>
</dbReference>
<evidence type="ECO:0000259" key="4">
    <source>
        <dbReference type="PROSITE" id="PS51190"/>
    </source>
</evidence>
<dbReference type="GO" id="GO:0005634">
    <property type="term" value="C:nucleus"/>
    <property type="evidence" value="ECO:0007669"/>
    <property type="project" value="TreeGrafter"/>
</dbReference>
<name>A0A225ASU9_TALAT</name>
<dbReference type="InterPro" id="IPR003152">
    <property type="entry name" value="FATC_dom"/>
</dbReference>
<keyword evidence="6" id="KW-1185">Reference proteome</keyword>
<reference evidence="5 6" key="1">
    <citation type="submission" date="2015-06" db="EMBL/GenBank/DDBJ databases">
        <title>Talaromyces atroroseus IBT 11181 draft genome.</title>
        <authorList>
            <person name="Rasmussen K.B."/>
            <person name="Rasmussen S."/>
            <person name="Petersen B."/>
            <person name="Sicheritz-Ponten T."/>
            <person name="Mortensen U.H."/>
            <person name="Thrane U."/>
        </authorList>
    </citation>
    <scope>NUCLEOTIDE SEQUENCE [LARGE SCALE GENOMIC DNA]</scope>
    <source>
        <strain evidence="5 6">IBT 11181</strain>
    </source>
</reference>
<dbReference type="SUPFAM" id="SSF56112">
    <property type="entry name" value="Protein kinase-like (PK-like)"/>
    <property type="match status" value="1"/>
</dbReference>
<comment type="subunit">
    <text evidence="1">Associates with DNA double-strand breaks.</text>
</comment>
<dbReference type="PANTHER" id="PTHR11139">
    <property type="entry name" value="ATAXIA TELANGIECTASIA MUTATED ATM -RELATED"/>
    <property type="match status" value="1"/>
</dbReference>
<dbReference type="CDD" id="cd05163">
    <property type="entry name" value="PIKK_TRRAP"/>
    <property type="match status" value="1"/>
</dbReference>
<dbReference type="SMART" id="SM00146">
    <property type="entry name" value="PI3Kc"/>
    <property type="match status" value="1"/>
</dbReference>
<protein>
    <submittedName>
        <fullName evidence="5">Uncharacterized protein</fullName>
    </submittedName>
</protein>
<accession>A0A225ASU9</accession>
<evidence type="ECO:0000313" key="5">
    <source>
        <dbReference type="EMBL" id="OKL64662.1"/>
    </source>
</evidence>
<dbReference type="OrthoDB" id="5570127at2759"/>